<sequence>MPLFALANAGVNLGGIDLSSEAPHWVMLGIGIALVAGKPLGVLSVSWLMVRLGWCTLPAGVSWSGITLIGFTMSIFIATLAFADASLLGAAKVGVLSGSVISAVLGIAWGVLKVRRTHPGTSAKAA</sequence>
<dbReference type="Gene3D" id="1.20.1530.10">
    <property type="entry name" value="Na+/H+ antiporter like domain"/>
    <property type="match status" value="1"/>
</dbReference>
<dbReference type="GO" id="GO:0006885">
    <property type="term" value="P:regulation of pH"/>
    <property type="evidence" value="ECO:0007669"/>
    <property type="project" value="InterPro"/>
</dbReference>
<keyword evidence="5 7" id="KW-0472">Membrane</keyword>
<evidence type="ECO:0000256" key="7">
    <source>
        <dbReference type="SAM" id="Phobius"/>
    </source>
</evidence>
<dbReference type="Pfam" id="PF06965">
    <property type="entry name" value="Na_H_antiport_1"/>
    <property type="match status" value="1"/>
</dbReference>
<dbReference type="PANTHER" id="PTHR30341:SF0">
    <property type="entry name" value="NA(+)_H(+) ANTIPORTER NHAA"/>
    <property type="match status" value="1"/>
</dbReference>
<proteinExistence type="predicted"/>
<dbReference type="PANTHER" id="PTHR30341">
    <property type="entry name" value="SODIUM ION/PROTON ANTIPORTER NHAA-RELATED"/>
    <property type="match status" value="1"/>
</dbReference>
<dbReference type="PATRIC" id="fig|231023.4.peg.293"/>
<keyword evidence="3 7" id="KW-0812">Transmembrane</keyword>
<evidence type="ECO:0000256" key="3">
    <source>
        <dbReference type="ARBA" id="ARBA00022692"/>
    </source>
</evidence>
<dbReference type="Proteomes" id="UP000005268">
    <property type="component" value="Chromosome"/>
</dbReference>
<dbReference type="KEGG" id="ppi:YSA_00629"/>
<evidence type="ECO:0000256" key="2">
    <source>
        <dbReference type="ARBA" id="ARBA00022475"/>
    </source>
</evidence>
<dbReference type="InterPro" id="IPR004670">
    <property type="entry name" value="NhaA"/>
</dbReference>
<dbReference type="AlphaFoldDB" id="I3UNP1"/>
<organism evidence="8 9">
    <name type="scientific">Pseudomonas putida ND6</name>
    <dbReference type="NCBI Taxonomy" id="231023"/>
    <lineage>
        <taxon>Bacteria</taxon>
        <taxon>Pseudomonadati</taxon>
        <taxon>Pseudomonadota</taxon>
        <taxon>Gammaproteobacteria</taxon>
        <taxon>Pseudomonadales</taxon>
        <taxon>Pseudomonadaceae</taxon>
        <taxon>Pseudomonas</taxon>
    </lineage>
</organism>
<dbReference type="EMBL" id="CP003588">
    <property type="protein sequence ID" value="AFK67112.1"/>
    <property type="molecule type" value="Genomic_DNA"/>
</dbReference>
<evidence type="ECO:0000313" key="8">
    <source>
        <dbReference type="EMBL" id="AFK67112.1"/>
    </source>
</evidence>
<keyword evidence="6" id="KW-0406">Ion transport</keyword>
<dbReference type="HOGENOM" id="CLU_080452_1_1_6"/>
<name>I3UNP1_PSEPU</name>
<keyword evidence="6" id="KW-0915">Sodium</keyword>
<evidence type="ECO:0000256" key="1">
    <source>
        <dbReference type="ARBA" id="ARBA00004429"/>
    </source>
</evidence>
<accession>I3UNP1</accession>
<dbReference type="GO" id="GO:0005886">
    <property type="term" value="C:plasma membrane"/>
    <property type="evidence" value="ECO:0007669"/>
    <property type="project" value="UniProtKB-SubCell"/>
</dbReference>
<evidence type="ECO:0000256" key="4">
    <source>
        <dbReference type="ARBA" id="ARBA00022989"/>
    </source>
</evidence>
<dbReference type="InterPro" id="IPR023171">
    <property type="entry name" value="Na/H_antiporter_dom_sf"/>
</dbReference>
<keyword evidence="2" id="KW-1003">Cell membrane</keyword>
<reference evidence="8 9" key="1">
    <citation type="journal article" date="2012" name="J. Bacteriol.">
        <title>Complete Genome Sequence of the Naphthalene-Degrading Pseudomonas putida Strain ND6.</title>
        <authorList>
            <person name="Li S."/>
            <person name="Zhao H."/>
            <person name="Li Y."/>
            <person name="Niu S."/>
            <person name="Cai B."/>
        </authorList>
    </citation>
    <scope>NUCLEOTIDE SEQUENCE [LARGE SCALE GENOMIC DNA]</scope>
    <source>
        <strain evidence="8 9">ND6</strain>
    </source>
</reference>
<feature type="transmembrane region" description="Helical" evidence="7">
    <location>
        <begin position="89"/>
        <end position="112"/>
    </location>
</feature>
<evidence type="ECO:0000256" key="5">
    <source>
        <dbReference type="ARBA" id="ARBA00023136"/>
    </source>
</evidence>
<feature type="transmembrane region" description="Helical" evidence="7">
    <location>
        <begin position="61"/>
        <end position="83"/>
    </location>
</feature>
<keyword evidence="4 7" id="KW-1133">Transmembrane helix</keyword>
<keyword evidence="6" id="KW-0739">Sodium transport</keyword>
<evidence type="ECO:0000313" key="9">
    <source>
        <dbReference type="Proteomes" id="UP000005268"/>
    </source>
</evidence>
<gene>
    <name evidence="8" type="ORF">YSA_00629</name>
</gene>
<feature type="transmembrane region" description="Helical" evidence="7">
    <location>
        <begin position="25"/>
        <end position="49"/>
    </location>
</feature>
<dbReference type="GO" id="GO:0015385">
    <property type="term" value="F:sodium:proton antiporter activity"/>
    <property type="evidence" value="ECO:0007669"/>
    <property type="project" value="TreeGrafter"/>
</dbReference>
<comment type="subcellular location">
    <subcellularLocation>
        <location evidence="1">Cell inner membrane</location>
        <topology evidence="1">Multi-pass membrane protein</topology>
    </subcellularLocation>
</comment>
<protein>
    <submittedName>
        <fullName evidence="8">Na+/H+ antiporter NhaA</fullName>
    </submittedName>
</protein>
<evidence type="ECO:0000256" key="6">
    <source>
        <dbReference type="ARBA" id="ARBA00023201"/>
    </source>
</evidence>
<keyword evidence="6" id="KW-0813">Transport</keyword>